<evidence type="ECO:0000256" key="3">
    <source>
        <dbReference type="ARBA" id="ARBA00023098"/>
    </source>
</evidence>
<keyword evidence="2 4" id="KW-0442">Lipid degradation</keyword>
<dbReference type="GO" id="GO:0016787">
    <property type="term" value="F:hydrolase activity"/>
    <property type="evidence" value="ECO:0007669"/>
    <property type="project" value="UniProtKB-UniRule"/>
</dbReference>
<comment type="caution">
    <text evidence="5">The sequence shown here is derived from an EMBL/GenBank/DDBJ whole genome shotgun (WGS) entry which is preliminary data.</text>
</comment>
<feature type="active site" description="Nucleophile" evidence="4">
    <location>
        <position position="59"/>
    </location>
</feature>
<keyword evidence="3 4" id="KW-0443">Lipid metabolism</keyword>
<dbReference type="InterPro" id="IPR002641">
    <property type="entry name" value="PNPLA_dom"/>
</dbReference>
<reference evidence="5" key="1">
    <citation type="journal article" date="2021" name="PeerJ">
        <title>Extensive microbial diversity within the chicken gut microbiome revealed by metagenomics and culture.</title>
        <authorList>
            <person name="Gilroy R."/>
            <person name="Ravi A."/>
            <person name="Getino M."/>
            <person name="Pursley I."/>
            <person name="Horton D.L."/>
            <person name="Alikhan N.F."/>
            <person name="Baker D."/>
            <person name="Gharbi K."/>
            <person name="Hall N."/>
            <person name="Watson M."/>
            <person name="Adriaenssens E.M."/>
            <person name="Foster-Nyarko E."/>
            <person name="Jarju S."/>
            <person name="Secka A."/>
            <person name="Antonio M."/>
            <person name="Oren A."/>
            <person name="Chaudhuri R.R."/>
            <person name="La Ragione R."/>
            <person name="Hildebrand F."/>
            <person name="Pallen M.J."/>
        </authorList>
    </citation>
    <scope>NUCLEOTIDE SEQUENCE</scope>
    <source>
        <strain evidence="5">4100</strain>
    </source>
</reference>
<gene>
    <name evidence="5" type="ORF">K8V47_02480</name>
</gene>
<proteinExistence type="predicted"/>
<name>A0A4Q0UBB4_9BACT</name>
<feature type="short sequence motif" description="GXGXXG" evidence="4">
    <location>
        <begin position="30"/>
        <end position="35"/>
    </location>
</feature>
<evidence type="ECO:0000256" key="4">
    <source>
        <dbReference type="PROSITE-ProRule" id="PRU01161"/>
    </source>
</evidence>
<evidence type="ECO:0000256" key="1">
    <source>
        <dbReference type="ARBA" id="ARBA00022801"/>
    </source>
</evidence>
<dbReference type="InterPro" id="IPR016035">
    <property type="entry name" value="Acyl_Trfase/lysoPLipase"/>
</dbReference>
<dbReference type="EMBL" id="DYXT01000017">
    <property type="protein sequence ID" value="HJE38615.1"/>
    <property type="molecule type" value="Genomic_DNA"/>
</dbReference>
<sequence>MKSHLVSYTKARLAELFSRPPYATGVALSGGGARGFAHVGVLQALHEAHIHPDIVAGVSAGAVAAVFYASGIPFDMMLKAFESLKFNDFAELSVPKDGFFKLDRFRKFLRYNIPYNRIEDLPVKTVICATDIDSGEPVAFEEGPLPECVAASCSIPIVFKPAVINGVKYVDGGLTHNLPAWAIRSRCRTLYGINVSPMVKKKSKGTLIDIATKSFKLMARNNAIQDMQMCDHVIELSDIANYNVFDLNAIKSIYKAGYETTKRTLNKS</sequence>
<protein>
    <submittedName>
        <fullName evidence="5">Patatin-like phospholipase family protein</fullName>
    </submittedName>
</protein>
<feature type="short sequence motif" description="DGA/G" evidence="4">
    <location>
        <begin position="171"/>
        <end position="173"/>
    </location>
</feature>
<dbReference type="AlphaFoldDB" id="A0A4Q0UBB4"/>
<feature type="short sequence motif" description="GXSXG" evidence="4">
    <location>
        <begin position="57"/>
        <end position="61"/>
    </location>
</feature>
<dbReference type="Gene3D" id="3.40.1090.10">
    <property type="entry name" value="Cytosolic phospholipase A2 catalytic domain"/>
    <property type="match status" value="2"/>
</dbReference>
<keyword evidence="1 4" id="KW-0378">Hydrolase</keyword>
<evidence type="ECO:0000256" key="2">
    <source>
        <dbReference type="ARBA" id="ARBA00022963"/>
    </source>
</evidence>
<dbReference type="PANTHER" id="PTHR14226:SF78">
    <property type="entry name" value="SLR0060 PROTEIN"/>
    <property type="match status" value="1"/>
</dbReference>
<dbReference type="PROSITE" id="PS51635">
    <property type="entry name" value="PNPLA"/>
    <property type="match status" value="1"/>
</dbReference>
<dbReference type="Pfam" id="PF01734">
    <property type="entry name" value="Patatin"/>
    <property type="match status" value="1"/>
</dbReference>
<evidence type="ECO:0000313" key="5">
    <source>
        <dbReference type="EMBL" id="HJE38615.1"/>
    </source>
</evidence>
<dbReference type="PANTHER" id="PTHR14226">
    <property type="entry name" value="NEUROPATHY TARGET ESTERASE/SWISS CHEESE D.MELANOGASTER"/>
    <property type="match status" value="1"/>
</dbReference>
<dbReference type="GO" id="GO:0016042">
    <property type="term" value="P:lipid catabolic process"/>
    <property type="evidence" value="ECO:0007669"/>
    <property type="project" value="UniProtKB-UniRule"/>
</dbReference>
<dbReference type="SUPFAM" id="SSF52151">
    <property type="entry name" value="FabD/lysophospholipase-like"/>
    <property type="match status" value="1"/>
</dbReference>
<reference evidence="5" key="2">
    <citation type="submission" date="2021-09" db="EMBL/GenBank/DDBJ databases">
        <authorList>
            <person name="Gilroy R."/>
        </authorList>
    </citation>
    <scope>NUCLEOTIDE SEQUENCE</scope>
    <source>
        <strain evidence="5">4100</strain>
    </source>
</reference>
<dbReference type="Proteomes" id="UP000711407">
    <property type="component" value="Unassembled WGS sequence"/>
</dbReference>
<feature type="active site" description="Proton acceptor" evidence="4">
    <location>
        <position position="171"/>
    </location>
</feature>
<organism evidence="5 6">
    <name type="scientific">Candidatus Amulumruptor caecigallinarius</name>
    <dbReference type="NCBI Taxonomy" id="2109911"/>
    <lineage>
        <taxon>Bacteria</taxon>
        <taxon>Pseudomonadati</taxon>
        <taxon>Bacteroidota</taxon>
        <taxon>Bacteroidia</taxon>
        <taxon>Bacteroidales</taxon>
        <taxon>Muribaculaceae</taxon>
        <taxon>Candidatus Amulumruptor</taxon>
    </lineage>
</organism>
<evidence type="ECO:0000313" key="6">
    <source>
        <dbReference type="Proteomes" id="UP000711407"/>
    </source>
</evidence>
<accession>A0A4Q0UBB4</accession>
<dbReference type="InterPro" id="IPR050301">
    <property type="entry name" value="NTE"/>
</dbReference>